<name>A0A430HUC8_9BURK</name>
<evidence type="ECO:0000313" key="2">
    <source>
        <dbReference type="Proteomes" id="UP000278085"/>
    </source>
</evidence>
<dbReference type="EMBL" id="RXLQ01000001">
    <property type="protein sequence ID" value="RSZ61065.1"/>
    <property type="molecule type" value="Genomic_DNA"/>
</dbReference>
<sequence>MSMGDKQVLQRLVERARAEKARLEAEGVPMQDVLEAVAFRLYSDFPEDGAPMSQDQLSCVLVWAWHPQRLVYGVGFAACGAATDPTPAARLYPVLVELYGPEPARQAYADADALMRDNMDDDGVMPPTGVISFSPDVIPRNDRVADYQAHFAADWDRQPAFDDIDRGRDNYLYLRCKAIRPPGAQAGSYRARPLVPTLSVYWSKPATLIRPGDWNRIGPGAYIGECNYILEGSAADIFVGEVRWPRAEIPELGHYCFIGVIDAVLDRLDDPHTWPRFPDQFAFERFIAECNSAVWHNFNVYRSDARLEFALRAVPDLAASYDLFAFYNVEVGESGAGGPLPPGSELTLVLRAPGRETMRFPAEYFNGRGLQLLRDFGDFKEVAQGEWQAALELTVPPGTPARRYSLTVAQTFHRGHMQLGAVNWSVQM</sequence>
<comment type="caution">
    <text evidence="1">The sequence shown here is derived from an EMBL/GenBank/DDBJ whole genome shotgun (WGS) entry which is preliminary data.</text>
</comment>
<organism evidence="1 2">
    <name type="scientific">Massilia atriviolacea</name>
    <dbReference type="NCBI Taxonomy" id="2495579"/>
    <lineage>
        <taxon>Bacteria</taxon>
        <taxon>Pseudomonadati</taxon>
        <taxon>Pseudomonadota</taxon>
        <taxon>Betaproteobacteria</taxon>
        <taxon>Burkholderiales</taxon>
        <taxon>Oxalobacteraceae</taxon>
        <taxon>Telluria group</taxon>
        <taxon>Massilia</taxon>
    </lineage>
</organism>
<gene>
    <name evidence="1" type="ORF">EJB06_02760</name>
</gene>
<dbReference type="Proteomes" id="UP000278085">
    <property type="component" value="Unassembled WGS sequence"/>
</dbReference>
<dbReference type="AlphaFoldDB" id="A0A430HUC8"/>
<evidence type="ECO:0000313" key="1">
    <source>
        <dbReference type="EMBL" id="RSZ61065.1"/>
    </source>
</evidence>
<dbReference type="RefSeq" id="WP_126072450.1">
    <property type="nucleotide sequence ID" value="NZ_CP051166.1"/>
</dbReference>
<proteinExistence type="predicted"/>
<keyword evidence="2" id="KW-1185">Reference proteome</keyword>
<dbReference type="OrthoDB" id="9790784at2"/>
<reference evidence="1 2" key="1">
    <citation type="submission" date="2018-12" db="EMBL/GenBank/DDBJ databases">
        <authorList>
            <person name="Yang E."/>
        </authorList>
    </citation>
    <scope>NUCLEOTIDE SEQUENCE [LARGE SCALE GENOMIC DNA]</scope>
    <source>
        <strain evidence="1 2">SOD</strain>
    </source>
</reference>
<protein>
    <submittedName>
        <fullName evidence="1">Uncharacterized protein</fullName>
    </submittedName>
</protein>
<accession>A0A430HUC8</accession>